<name>M7ZM63_TRIUA</name>
<proteinExistence type="predicted"/>
<evidence type="ECO:0000256" key="1">
    <source>
        <dbReference type="SAM" id="MobiDB-lite"/>
    </source>
</evidence>
<dbReference type="EMBL" id="KD099467">
    <property type="protein sequence ID" value="EMS61197.1"/>
    <property type="molecule type" value="Genomic_DNA"/>
</dbReference>
<feature type="compositionally biased region" description="Basic residues" evidence="1">
    <location>
        <begin position="118"/>
        <end position="134"/>
    </location>
</feature>
<dbReference type="PANTHER" id="PTHR35714">
    <property type="entry name" value="OS02G0715300 PROTEIN"/>
    <property type="match status" value="1"/>
</dbReference>
<accession>M7ZM63</accession>
<organism evidence="2">
    <name type="scientific">Triticum urartu</name>
    <name type="common">Red wild einkorn</name>
    <name type="synonym">Crithodium urartu</name>
    <dbReference type="NCBI Taxonomy" id="4572"/>
    <lineage>
        <taxon>Eukaryota</taxon>
        <taxon>Viridiplantae</taxon>
        <taxon>Streptophyta</taxon>
        <taxon>Embryophyta</taxon>
        <taxon>Tracheophyta</taxon>
        <taxon>Spermatophyta</taxon>
        <taxon>Magnoliopsida</taxon>
        <taxon>Liliopsida</taxon>
        <taxon>Poales</taxon>
        <taxon>Poaceae</taxon>
        <taxon>BOP clade</taxon>
        <taxon>Pooideae</taxon>
        <taxon>Triticodae</taxon>
        <taxon>Triticeae</taxon>
        <taxon>Triticinae</taxon>
        <taxon>Triticum</taxon>
    </lineage>
</organism>
<dbReference type="PANTHER" id="PTHR35714:SF1">
    <property type="entry name" value="OS02G0715300 PROTEIN"/>
    <property type="match status" value="1"/>
</dbReference>
<feature type="region of interest" description="Disordered" evidence="1">
    <location>
        <begin position="1"/>
        <end position="29"/>
    </location>
</feature>
<feature type="region of interest" description="Disordered" evidence="1">
    <location>
        <begin position="109"/>
        <end position="134"/>
    </location>
</feature>
<dbReference type="AlphaFoldDB" id="M7ZM63"/>
<feature type="region of interest" description="Disordered" evidence="1">
    <location>
        <begin position="74"/>
        <end position="93"/>
    </location>
</feature>
<evidence type="ECO:0000313" key="2">
    <source>
        <dbReference type="EMBL" id="EMS61197.1"/>
    </source>
</evidence>
<reference evidence="2" key="1">
    <citation type="journal article" date="2013" name="Nature">
        <title>Draft genome of the wheat A-genome progenitor Triticum urartu.</title>
        <authorList>
            <person name="Ling H.Q."/>
            <person name="Zhao S."/>
            <person name="Liu D."/>
            <person name="Wang J."/>
            <person name="Sun H."/>
            <person name="Zhang C."/>
            <person name="Fan H."/>
            <person name="Li D."/>
            <person name="Dong L."/>
            <person name="Tao Y."/>
            <person name="Gao C."/>
            <person name="Wu H."/>
            <person name="Li Y."/>
            <person name="Cui Y."/>
            <person name="Guo X."/>
            <person name="Zheng S."/>
            <person name="Wang B."/>
            <person name="Yu K."/>
            <person name="Liang Q."/>
            <person name="Yang W."/>
            <person name="Lou X."/>
            <person name="Chen J."/>
            <person name="Feng M."/>
            <person name="Jian J."/>
            <person name="Zhang X."/>
            <person name="Luo G."/>
            <person name="Jiang Y."/>
            <person name="Liu J."/>
            <person name="Wang Z."/>
            <person name="Sha Y."/>
            <person name="Zhang B."/>
            <person name="Wu H."/>
            <person name="Tang D."/>
            <person name="Shen Q."/>
            <person name="Xue P."/>
            <person name="Zou S."/>
            <person name="Wang X."/>
            <person name="Liu X."/>
            <person name="Wang F."/>
            <person name="Yang Y."/>
            <person name="An X."/>
            <person name="Dong Z."/>
            <person name="Zhang K."/>
            <person name="Zhang X."/>
            <person name="Luo M.C."/>
            <person name="Dvorak J."/>
            <person name="Tong Y."/>
            <person name="Wang J."/>
            <person name="Yang H."/>
            <person name="Li Z."/>
            <person name="Wang D."/>
            <person name="Zhang A."/>
            <person name="Wang J."/>
        </authorList>
    </citation>
    <scope>NUCLEOTIDE SEQUENCE</scope>
</reference>
<gene>
    <name evidence="2" type="ORF">TRIUR3_19576</name>
</gene>
<protein>
    <submittedName>
        <fullName evidence="2">Uncharacterized protein</fullName>
    </submittedName>
</protein>
<sequence length="134" mass="14986">MGRGVEKARGPSPSSSLGRHGHHPRKIQPISSASAEWAFRWTRSAPSLAAEFVGGLLKSWWDWGLRWLRLRRRPGDERGGGGHARPGHLGVRSGVRRVVASDHSLPTMQCLEREARERRRHDCPRRRGAGHGPL</sequence>